<dbReference type="Proteomes" id="UP000006671">
    <property type="component" value="Unassembled WGS sequence"/>
</dbReference>
<name>D2V6Q8_NAEGR</name>
<dbReference type="Gene3D" id="1.10.10.10">
    <property type="entry name" value="Winged helix-like DNA-binding domain superfamily/Winged helix DNA-binding domain"/>
    <property type="match status" value="1"/>
</dbReference>
<dbReference type="Gene3D" id="1.20.1310.10">
    <property type="entry name" value="Cullin Repeats"/>
    <property type="match status" value="4"/>
</dbReference>
<gene>
    <name evidence="11" type="ORF">NAEGRDRAFT_31512</name>
</gene>
<dbReference type="InterPro" id="IPR016158">
    <property type="entry name" value="Cullin_homology"/>
</dbReference>
<dbReference type="InterPro" id="IPR036388">
    <property type="entry name" value="WH-like_DNA-bd_sf"/>
</dbReference>
<protein>
    <recommendedName>
        <fullName evidence="6">Cullin-4</fullName>
    </recommendedName>
</protein>
<dbReference type="KEGG" id="ngr:NAEGRDRAFT_31512"/>
<evidence type="ECO:0000256" key="5">
    <source>
        <dbReference type="ARBA" id="ARBA00022843"/>
    </source>
</evidence>
<dbReference type="FunFam" id="1.20.1310.10:FF:000001">
    <property type="entry name" value="Cullin 3"/>
    <property type="match status" value="1"/>
</dbReference>
<dbReference type="InterPro" id="IPR019559">
    <property type="entry name" value="Cullin_neddylation_domain"/>
</dbReference>
<dbReference type="InterPro" id="IPR036390">
    <property type="entry name" value="WH_DNA-bd_sf"/>
</dbReference>
<dbReference type="EMBL" id="GG738854">
    <property type="protein sequence ID" value="EFC47621.1"/>
    <property type="molecule type" value="Genomic_DNA"/>
</dbReference>
<dbReference type="GO" id="GO:0005634">
    <property type="term" value="C:nucleus"/>
    <property type="evidence" value="ECO:0007669"/>
    <property type="project" value="UniProtKB-ARBA"/>
</dbReference>
<comment type="pathway">
    <text evidence="1">Protein modification; protein ubiquitination.</text>
</comment>
<keyword evidence="12" id="KW-1185">Reference proteome</keyword>
<dbReference type="Pfam" id="PF00888">
    <property type="entry name" value="Cullin"/>
    <property type="match status" value="1"/>
</dbReference>
<dbReference type="RefSeq" id="XP_002680365.1">
    <property type="nucleotide sequence ID" value="XM_002680319.1"/>
</dbReference>
<evidence type="ECO:0000256" key="8">
    <source>
        <dbReference type="RuleBase" id="RU003829"/>
    </source>
</evidence>
<evidence type="ECO:0000256" key="6">
    <source>
        <dbReference type="ARBA" id="ARBA00069613"/>
    </source>
</evidence>
<dbReference type="InterPro" id="IPR016159">
    <property type="entry name" value="Cullin_repeat-like_dom_sf"/>
</dbReference>
<evidence type="ECO:0000313" key="11">
    <source>
        <dbReference type="EMBL" id="EFC47621.1"/>
    </source>
</evidence>
<dbReference type="GO" id="GO:0006511">
    <property type="term" value="P:ubiquitin-dependent protein catabolic process"/>
    <property type="evidence" value="ECO:0007669"/>
    <property type="project" value="InterPro"/>
</dbReference>
<keyword evidence="5" id="KW-0832">Ubl conjugation</keyword>
<dbReference type="Pfam" id="PF26557">
    <property type="entry name" value="Cullin_AB"/>
    <property type="match status" value="1"/>
</dbReference>
<evidence type="ECO:0000313" key="12">
    <source>
        <dbReference type="Proteomes" id="UP000006671"/>
    </source>
</evidence>
<dbReference type="GO" id="GO:0031625">
    <property type="term" value="F:ubiquitin protein ligase binding"/>
    <property type="evidence" value="ECO:0007669"/>
    <property type="project" value="InterPro"/>
</dbReference>
<dbReference type="FunCoup" id="D2V6Q8">
    <property type="interactions" value="490"/>
</dbReference>
<dbReference type="SMART" id="SM00182">
    <property type="entry name" value="CULLIN"/>
    <property type="match status" value="1"/>
</dbReference>
<feature type="region of interest" description="Disordered" evidence="9">
    <location>
        <begin position="1"/>
        <end position="33"/>
    </location>
</feature>
<evidence type="ECO:0000256" key="3">
    <source>
        <dbReference type="ARBA" id="ARBA00022499"/>
    </source>
</evidence>
<reference evidence="11 12" key="1">
    <citation type="journal article" date="2010" name="Cell">
        <title>The genome of Naegleria gruberi illuminates early eukaryotic versatility.</title>
        <authorList>
            <person name="Fritz-Laylin L.K."/>
            <person name="Prochnik S.E."/>
            <person name="Ginger M.L."/>
            <person name="Dacks J.B."/>
            <person name="Carpenter M.L."/>
            <person name="Field M.C."/>
            <person name="Kuo A."/>
            <person name="Paredez A."/>
            <person name="Chapman J."/>
            <person name="Pham J."/>
            <person name="Shu S."/>
            <person name="Neupane R."/>
            <person name="Cipriano M."/>
            <person name="Mancuso J."/>
            <person name="Tu H."/>
            <person name="Salamov A."/>
            <person name="Lindquist E."/>
            <person name="Shapiro H."/>
            <person name="Lucas S."/>
            <person name="Grigoriev I.V."/>
            <person name="Cande W.Z."/>
            <person name="Fulton C."/>
            <person name="Rokhsar D.S."/>
            <person name="Dawson S.C."/>
        </authorList>
    </citation>
    <scope>NUCLEOTIDE SEQUENCE [LARGE SCALE GENOMIC DNA]</scope>
    <source>
        <strain evidence="11 12">NEG-M</strain>
    </source>
</reference>
<evidence type="ECO:0000259" key="10">
    <source>
        <dbReference type="PROSITE" id="PS50069"/>
    </source>
</evidence>
<dbReference type="Gene3D" id="3.30.230.130">
    <property type="entry name" value="Cullin, Chain C, Domain 2"/>
    <property type="match status" value="1"/>
</dbReference>
<dbReference type="FunFam" id="1.10.10.10:FF:000050">
    <property type="entry name" value="Cullin 4B"/>
    <property type="match status" value="1"/>
</dbReference>
<proteinExistence type="inferred from homology"/>
<dbReference type="FunFam" id="1.20.1310.10:FF:000002">
    <property type="entry name" value="cullin-3 isoform X1"/>
    <property type="match status" value="1"/>
</dbReference>
<dbReference type="OrthoDB" id="27073at2759"/>
<dbReference type="FunFam" id="1.20.1310.10:FF:000004">
    <property type="entry name" value="Cullin 4B"/>
    <property type="match status" value="1"/>
</dbReference>
<evidence type="ECO:0000256" key="7">
    <source>
        <dbReference type="PROSITE-ProRule" id="PRU00330"/>
    </source>
</evidence>
<dbReference type="InterPro" id="IPR045093">
    <property type="entry name" value="Cullin"/>
</dbReference>
<dbReference type="SUPFAM" id="SSF46785">
    <property type="entry name" value="Winged helix' DNA-binding domain"/>
    <property type="match status" value="1"/>
</dbReference>
<evidence type="ECO:0000256" key="1">
    <source>
        <dbReference type="ARBA" id="ARBA00004906"/>
    </source>
</evidence>
<keyword evidence="3" id="KW-1017">Isopeptide bond</keyword>
<dbReference type="VEuPathDB" id="AmoebaDB:NAEGRDRAFT_31512"/>
<dbReference type="InterPro" id="IPR001373">
    <property type="entry name" value="Cullin_N"/>
</dbReference>
<keyword evidence="4" id="KW-0833">Ubl conjugation pathway</keyword>
<dbReference type="InterPro" id="IPR059120">
    <property type="entry name" value="Cullin-like_AB"/>
</dbReference>
<dbReference type="STRING" id="5762.D2V6Q8"/>
<comment type="similarity">
    <text evidence="2 7 8">Belongs to the cullin family.</text>
</comment>
<evidence type="ECO:0000256" key="9">
    <source>
        <dbReference type="SAM" id="MobiDB-lite"/>
    </source>
</evidence>
<dbReference type="PANTHER" id="PTHR11932">
    <property type="entry name" value="CULLIN"/>
    <property type="match status" value="1"/>
</dbReference>
<evidence type="ECO:0000256" key="4">
    <source>
        <dbReference type="ARBA" id="ARBA00022786"/>
    </source>
</evidence>
<dbReference type="AlphaFoldDB" id="D2V6Q8"/>
<dbReference type="SMART" id="SM00884">
    <property type="entry name" value="Cullin_Nedd8"/>
    <property type="match status" value="1"/>
</dbReference>
<organism evidence="12">
    <name type="scientific">Naegleria gruberi</name>
    <name type="common">Amoeba</name>
    <dbReference type="NCBI Taxonomy" id="5762"/>
    <lineage>
        <taxon>Eukaryota</taxon>
        <taxon>Discoba</taxon>
        <taxon>Heterolobosea</taxon>
        <taxon>Tetramitia</taxon>
        <taxon>Eutetramitia</taxon>
        <taxon>Vahlkampfiidae</taxon>
        <taxon>Naegleria</taxon>
    </lineage>
</organism>
<dbReference type="Pfam" id="PF10557">
    <property type="entry name" value="Cullin_Nedd8"/>
    <property type="match status" value="1"/>
</dbReference>
<dbReference type="SUPFAM" id="SSF75632">
    <property type="entry name" value="Cullin homology domain"/>
    <property type="match status" value="1"/>
</dbReference>
<evidence type="ECO:0000256" key="2">
    <source>
        <dbReference type="ARBA" id="ARBA00006019"/>
    </source>
</evidence>
<dbReference type="OMA" id="NYQEQTW"/>
<sequence length="772" mass="89575">MTTTIPSTSGFTKNNTTASTGGGLTNPSPSVTPTKKKITCLKIKPLSLKPTVSNFEEETWNKLNNAVVAIQKKEKICTGQEELYQLCSDLARHKKSESTYSKLKLLCSKHIENVIYDLGHKATTDHTTFLNIVVKSWEEFTDQINMIRSIFLYLDRSYVMTIPDKSIWDMNLQIFKQNLKINEHLLKKIISGILILIKHERSGESIDKSVVQRLIRMLTSLHLYEDEFEKSFLEETRSFYSNDGLNNIDKLNVPEYLQYVESRLRQEVDRVTNYLSKLTKKPLIQIVENELIKKHVKTILDKGFEELMDLNRIMDLNRMYGLFKLVNELDAIKEAFTVYLKIRGKRIVDDDQNDKNMVQDTLQFKSKIDQLHEQSFHKNEEFKHAIRKAFEYFLNIVPNKPSELIAKYIDGKLKNSKGLTDDELERCMDNALTIFKYINGKDIFEAFYKKDLGKRLLFGKTSSYDAEKTMISKLRAECGTQFSNKLEGMFKDIDISAELMKGYETSAEFKKFINEVGEEKDRALQIASSLGVKVLTLSYWPNYTPDTLNLPMELSLLQDSFRDFYTHKYSGRILKWVSNLGQCSMKALFPCGKKELIISFYQAVVLLQFNSKEKISVRELKQSTGIQDEKQLILTLQSLAFHKEKILKKETKGTQVEENDIFFVNEDYSQSKTKIKIDSFQLKETKKEREETTEKVLLDRSYVIDAAIVRIMKTRKQLTHQQLLTEVLSQVRFSIQGQDVKKRIESLIDREYLERDNNSQAGSANCIYHYVA</sequence>
<dbReference type="InParanoid" id="D2V6Q8"/>
<feature type="domain" description="Cullin family profile" evidence="10">
    <location>
        <begin position="400"/>
        <end position="630"/>
    </location>
</feature>
<dbReference type="GeneID" id="8849115"/>
<accession>D2V6Q8</accession>
<dbReference type="InterPro" id="IPR036317">
    <property type="entry name" value="Cullin_homology_sf"/>
</dbReference>
<dbReference type="PROSITE" id="PS50069">
    <property type="entry name" value="CULLIN_2"/>
    <property type="match status" value="1"/>
</dbReference>
<dbReference type="SUPFAM" id="SSF74788">
    <property type="entry name" value="Cullin repeat-like"/>
    <property type="match status" value="1"/>
</dbReference>
<dbReference type="eggNOG" id="KOG2167">
    <property type="taxonomic scope" value="Eukaryota"/>
</dbReference>